<organism evidence="9 10">
    <name type="scientific">Lactuca sativa</name>
    <name type="common">Garden lettuce</name>
    <dbReference type="NCBI Taxonomy" id="4236"/>
    <lineage>
        <taxon>Eukaryota</taxon>
        <taxon>Viridiplantae</taxon>
        <taxon>Streptophyta</taxon>
        <taxon>Embryophyta</taxon>
        <taxon>Tracheophyta</taxon>
        <taxon>Spermatophyta</taxon>
        <taxon>Magnoliopsida</taxon>
        <taxon>eudicotyledons</taxon>
        <taxon>Gunneridae</taxon>
        <taxon>Pentapetalae</taxon>
        <taxon>asterids</taxon>
        <taxon>campanulids</taxon>
        <taxon>Asterales</taxon>
        <taxon>Asteraceae</taxon>
        <taxon>Cichorioideae</taxon>
        <taxon>Cichorieae</taxon>
        <taxon>Lactucinae</taxon>
        <taxon>Lactuca</taxon>
    </lineage>
</organism>
<dbReference type="GO" id="GO:0035825">
    <property type="term" value="P:homologous recombination"/>
    <property type="evidence" value="ECO:0007669"/>
    <property type="project" value="UniProtKB-ARBA"/>
</dbReference>
<feature type="compositionally biased region" description="Basic and acidic residues" evidence="8">
    <location>
        <begin position="274"/>
        <end position="284"/>
    </location>
</feature>
<keyword evidence="4" id="KW-0498">Mitosis</keyword>
<dbReference type="Proteomes" id="UP000235145">
    <property type="component" value="Unassembled WGS sequence"/>
</dbReference>
<keyword evidence="5" id="KW-0234">DNA repair</keyword>
<dbReference type="GO" id="GO:0140670">
    <property type="term" value="F:cohesin unloader activity"/>
    <property type="evidence" value="ECO:0000318"/>
    <property type="project" value="GO_Central"/>
</dbReference>
<feature type="compositionally biased region" description="Basic and acidic residues" evidence="8">
    <location>
        <begin position="738"/>
        <end position="750"/>
    </location>
</feature>
<evidence type="ECO:0000256" key="8">
    <source>
        <dbReference type="SAM" id="MobiDB-lite"/>
    </source>
</evidence>
<keyword evidence="3" id="KW-0227">DNA damage</keyword>
<keyword evidence="6" id="KW-0539">Nucleus</keyword>
<dbReference type="SUPFAM" id="SSF48371">
    <property type="entry name" value="ARM repeat"/>
    <property type="match status" value="1"/>
</dbReference>
<protein>
    <recommendedName>
        <fullName evidence="11">Tudor domain-containing protein</fullName>
    </recommendedName>
</protein>
<keyword evidence="7" id="KW-0131">Cell cycle</keyword>
<dbReference type="AlphaFoldDB" id="A0A9R1W9P6"/>
<feature type="region of interest" description="Disordered" evidence="8">
    <location>
        <begin position="346"/>
        <end position="378"/>
    </location>
</feature>
<comment type="caution">
    <text evidence="9">The sequence shown here is derived from an EMBL/GenBank/DDBJ whole genome shotgun (WGS) entry which is preliminary data.</text>
</comment>
<dbReference type="GO" id="GO:0006281">
    <property type="term" value="P:DNA repair"/>
    <property type="evidence" value="ECO:0007669"/>
    <property type="project" value="UniProtKB-KW"/>
</dbReference>
<comment type="subcellular location">
    <subcellularLocation>
        <location evidence="1">Nucleus</location>
    </subcellularLocation>
</comment>
<evidence type="ECO:0000256" key="5">
    <source>
        <dbReference type="ARBA" id="ARBA00023204"/>
    </source>
</evidence>
<dbReference type="PANTHER" id="PTHR12663:SF3">
    <property type="entry name" value="SISTER CHROMATID COHESION PROTEIN PDS5 HOMOLOG C"/>
    <property type="match status" value="1"/>
</dbReference>
<feature type="region of interest" description="Disordered" evidence="8">
    <location>
        <begin position="611"/>
        <end position="800"/>
    </location>
</feature>
<name>A0A9R1W9P6_LACSA</name>
<evidence type="ECO:0000313" key="10">
    <source>
        <dbReference type="Proteomes" id="UP000235145"/>
    </source>
</evidence>
<feature type="compositionally biased region" description="Basic and acidic residues" evidence="8">
    <location>
        <begin position="411"/>
        <end position="420"/>
    </location>
</feature>
<feature type="compositionally biased region" description="Basic and acidic residues" evidence="8">
    <location>
        <begin position="428"/>
        <end position="442"/>
    </location>
</feature>
<gene>
    <name evidence="9" type="ORF">LSAT_V11C300110060</name>
</gene>
<evidence type="ECO:0000256" key="2">
    <source>
        <dbReference type="ARBA" id="ARBA00022618"/>
    </source>
</evidence>
<keyword evidence="10" id="KW-1185">Reference proteome</keyword>
<feature type="region of interest" description="Disordered" evidence="8">
    <location>
        <begin position="264"/>
        <end position="284"/>
    </location>
</feature>
<dbReference type="SUPFAM" id="SSF63748">
    <property type="entry name" value="Tudor/PWWP/MBT"/>
    <property type="match status" value="1"/>
</dbReference>
<dbReference type="Gene3D" id="2.30.30.140">
    <property type="match status" value="1"/>
</dbReference>
<evidence type="ECO:0000256" key="1">
    <source>
        <dbReference type="ARBA" id="ARBA00004123"/>
    </source>
</evidence>
<proteinExistence type="predicted"/>
<evidence type="ECO:0000256" key="4">
    <source>
        <dbReference type="ARBA" id="ARBA00022776"/>
    </source>
</evidence>
<evidence type="ECO:0000256" key="7">
    <source>
        <dbReference type="ARBA" id="ARBA00023306"/>
    </source>
</evidence>
<evidence type="ECO:0000256" key="3">
    <source>
        <dbReference type="ARBA" id="ARBA00022763"/>
    </source>
</evidence>
<keyword evidence="2" id="KW-0132">Cell division</keyword>
<accession>A0A9R1W9P6</accession>
<feature type="compositionally biased region" description="Basic and acidic residues" evidence="8">
    <location>
        <begin position="920"/>
        <end position="931"/>
    </location>
</feature>
<feature type="region of interest" description="Disordered" evidence="8">
    <location>
        <begin position="577"/>
        <end position="599"/>
    </location>
</feature>
<dbReference type="InterPro" id="IPR039776">
    <property type="entry name" value="Pds5"/>
</dbReference>
<feature type="compositionally biased region" description="Basic and acidic residues" evidence="8">
    <location>
        <begin position="771"/>
        <end position="781"/>
    </location>
</feature>
<dbReference type="InterPro" id="IPR016024">
    <property type="entry name" value="ARM-type_fold"/>
</dbReference>
<feature type="compositionally biased region" description="Polar residues" evidence="8">
    <location>
        <begin position="443"/>
        <end position="456"/>
    </location>
</feature>
<evidence type="ECO:0000313" key="9">
    <source>
        <dbReference type="EMBL" id="KAJ0218892.1"/>
    </source>
</evidence>
<dbReference type="CDD" id="cd20404">
    <property type="entry name" value="Tudor_Agenet_AtEML-like"/>
    <property type="match status" value="1"/>
</dbReference>
<evidence type="ECO:0000256" key="6">
    <source>
        <dbReference type="ARBA" id="ARBA00023242"/>
    </source>
</evidence>
<feature type="compositionally biased region" description="Basic and acidic residues" evidence="8">
    <location>
        <begin position="348"/>
        <end position="371"/>
    </location>
</feature>
<feature type="region of interest" description="Disordered" evidence="8">
    <location>
        <begin position="392"/>
        <end position="550"/>
    </location>
</feature>
<feature type="compositionally biased region" description="Basic and acidic residues" evidence="8">
    <location>
        <begin position="861"/>
        <end position="873"/>
    </location>
</feature>
<feature type="compositionally biased region" description="Basic and acidic residues" evidence="8">
    <location>
        <begin position="458"/>
        <end position="527"/>
    </location>
</feature>
<dbReference type="PANTHER" id="PTHR12663">
    <property type="entry name" value="ANDROGEN INDUCED INHIBITOR OF PROLIFERATION AS3 / PDS5-RELATED"/>
    <property type="match status" value="1"/>
</dbReference>
<dbReference type="GO" id="GO:0051301">
    <property type="term" value="P:cell division"/>
    <property type="evidence" value="ECO:0007669"/>
    <property type="project" value="UniProtKB-KW"/>
</dbReference>
<dbReference type="GO" id="GO:0007064">
    <property type="term" value="P:mitotic sister chromatid cohesion"/>
    <property type="evidence" value="ECO:0000318"/>
    <property type="project" value="GO_Central"/>
</dbReference>
<feature type="compositionally biased region" description="Basic residues" evidence="8">
    <location>
        <begin position="579"/>
        <end position="591"/>
    </location>
</feature>
<reference evidence="9 10" key="1">
    <citation type="journal article" date="2017" name="Nat. Commun.">
        <title>Genome assembly with in vitro proximity ligation data and whole-genome triplication in lettuce.</title>
        <authorList>
            <person name="Reyes-Chin-Wo S."/>
            <person name="Wang Z."/>
            <person name="Yang X."/>
            <person name="Kozik A."/>
            <person name="Arikit S."/>
            <person name="Song C."/>
            <person name="Xia L."/>
            <person name="Froenicke L."/>
            <person name="Lavelle D.O."/>
            <person name="Truco M.J."/>
            <person name="Xia R."/>
            <person name="Zhu S."/>
            <person name="Xu C."/>
            <person name="Xu H."/>
            <person name="Xu X."/>
            <person name="Cox K."/>
            <person name="Korf I."/>
            <person name="Meyers B.C."/>
            <person name="Michelmore R.W."/>
        </authorList>
    </citation>
    <scope>NUCLEOTIDE SEQUENCE [LARGE SCALE GENOMIC DNA]</scope>
    <source>
        <strain evidence="10">cv. Salinas</strain>
        <tissue evidence="9">Seedlings</tissue>
    </source>
</reference>
<evidence type="ECO:0008006" key="11">
    <source>
        <dbReference type="Google" id="ProtNLM"/>
    </source>
</evidence>
<feature type="region of interest" description="Disordered" evidence="8">
    <location>
        <begin position="861"/>
        <end position="938"/>
    </location>
</feature>
<dbReference type="GO" id="GO:0005634">
    <property type="term" value="C:nucleus"/>
    <property type="evidence" value="ECO:0000318"/>
    <property type="project" value="GO_Central"/>
</dbReference>
<dbReference type="GO" id="GO:0000785">
    <property type="term" value="C:chromatin"/>
    <property type="evidence" value="ECO:0000318"/>
    <property type="project" value="GO_Central"/>
</dbReference>
<dbReference type="Pfam" id="PF20168">
    <property type="entry name" value="PDS5"/>
    <property type="match status" value="1"/>
</dbReference>
<sequence>MVTTDVELQLTQQLKEAGKRLLRPPTSDDELLHVLDQTDKLLSMVDQSPNDLMKEVLTPLQKCLVDRSLVDHSNVDVKVAVAACLSEITRVTAPEAPFDDQELKDVFRLIVSTFENLSDKSSRSYIKRASILETVCKVRSCVIMLDLECEELIVEMFEHFLKSIREHHPDTIFSSMVDIMSLIFEEIEEVSDNLLKPLLFSLKNDSEGVLPVARKLGEKILEKSRTILRPYLSKTLPDLGDSLDNYSPVLAAVCEGATVFEQNDESDLVQQQTDENKLAKERSEETPQACMHAIYFIFDLADESKITVVSSEETTQVVKETSERPAETVATPTRILKIVMSNGGRVTLTEKDSSPVKESSKKPEEAIEHQDSSLASKADINDSVAELANVEFDKEGNKIDATLESVQPSDGENKDERENDIQVSVPELESKPEETSNKEVNKTDVTMTSSETSASYGESKDEKADEKKDEKADEKNDEKADEKKDDENKDGKNDENKDEKADENKEGKNDENKDEKADEKTDEKNDEIQVSVPEVETEVVNGPSQSGSLLEEMNVEKVEESEVANAGLESQSGGLQYKIHIRKGPRSKKKSMIKDDTPLIDVIKKKKAESIFQKDKLPVPATTATPEDEKKADTVASGAKSGKKVGGGSVKRKRKMSGKKSGGGKSGAKKAKKPLIEKDDESDSFDKPLRQSSAGKEDETDSDSKPIKLPAIAKKGNKNTSSSAKNKDGKKNASSGKKKLEEKDQAKSLPEDDDNDAIGMDISPKLAVKTATEEGKSEESSKRKRSVGKNNSQSNKNVKYDDSLIGLKVKVWWPDDHKYYEGVIESFDSAKNKHKVSYVDGDVETLNLKKEKWEILQEFSARNEKKPAEVHSTDDDETLSKIITYKSKGKSDSTKSKPKSKSKSKSTGVDEKELDDDDAAAEKSTEGEKSGSKKRKKM</sequence>
<dbReference type="EMBL" id="NBSK02000003">
    <property type="protein sequence ID" value="KAJ0218892.1"/>
    <property type="molecule type" value="Genomic_DNA"/>
</dbReference>